<gene>
    <name evidence="3" type="ORF">BKA19_3129</name>
</gene>
<protein>
    <recommendedName>
        <fullName evidence="2">CD-NTase-associated protein 15 domain-containing protein</fullName>
    </recommendedName>
</protein>
<keyword evidence="1" id="KW-0472">Membrane</keyword>
<proteinExistence type="predicted"/>
<dbReference type="OrthoDB" id="3828223at2"/>
<accession>A0A4Q7Y8J5</accession>
<reference evidence="3 4" key="1">
    <citation type="submission" date="2019-02" db="EMBL/GenBank/DDBJ databases">
        <title>Sequencing the genomes of 1000 actinobacteria strains.</title>
        <authorList>
            <person name="Klenk H.-P."/>
        </authorList>
    </citation>
    <scope>NUCLEOTIDE SEQUENCE [LARGE SCALE GENOMIC DNA]</scope>
    <source>
        <strain evidence="3 4">DSM 44509</strain>
    </source>
</reference>
<keyword evidence="1" id="KW-0812">Transmembrane</keyword>
<keyword evidence="4" id="KW-1185">Reference proteome</keyword>
<evidence type="ECO:0000256" key="1">
    <source>
        <dbReference type="SAM" id="Phobius"/>
    </source>
</evidence>
<keyword evidence="1" id="KW-1133">Transmembrane helix</keyword>
<dbReference type="EMBL" id="SHKV01000001">
    <property type="protein sequence ID" value="RZU33407.1"/>
    <property type="molecule type" value="Genomic_DNA"/>
</dbReference>
<dbReference type="Proteomes" id="UP000292507">
    <property type="component" value="Unassembled WGS sequence"/>
</dbReference>
<feature type="transmembrane region" description="Helical" evidence="1">
    <location>
        <begin position="30"/>
        <end position="49"/>
    </location>
</feature>
<dbReference type="RefSeq" id="WP_104526789.1">
    <property type="nucleotide sequence ID" value="NZ_POQT01000002.1"/>
</dbReference>
<evidence type="ECO:0000313" key="3">
    <source>
        <dbReference type="EMBL" id="RZU33407.1"/>
    </source>
</evidence>
<comment type="caution">
    <text evidence="3">The sequence shown here is derived from an EMBL/GenBank/DDBJ whole genome shotgun (WGS) entry which is preliminary data.</text>
</comment>
<name>A0A4Q7Y8J5_9ACTN</name>
<sequence>MVRIVAIAAGVVYSLALVLSGIRLDSTTKMLLGWFPAACSLLLVIWDVIGWRLPGLQKLTHRPRIDGLWAVTLKPTIESHIPDGGNRGPISAYLVVSQSYWSVHARQLTEQSSSDSRSFYWSRPAGADVDRLTFLYENTPLPEHRSRSPRHQGLCSLDVARLISKEIQGNYFTDRYTQGSMELRLVDRSKGYASFAEAHQHTSNP</sequence>
<dbReference type="AlphaFoldDB" id="A0A4Q7Y8J5"/>
<dbReference type="Pfam" id="PF18153">
    <property type="entry name" value="Cap15_CD_rec"/>
    <property type="match status" value="1"/>
</dbReference>
<evidence type="ECO:0000313" key="4">
    <source>
        <dbReference type="Proteomes" id="UP000292507"/>
    </source>
</evidence>
<organism evidence="3 4">
    <name type="scientific">Blastococcus saxobsidens</name>
    <dbReference type="NCBI Taxonomy" id="138336"/>
    <lineage>
        <taxon>Bacteria</taxon>
        <taxon>Bacillati</taxon>
        <taxon>Actinomycetota</taxon>
        <taxon>Actinomycetes</taxon>
        <taxon>Geodermatophilales</taxon>
        <taxon>Geodermatophilaceae</taxon>
        <taxon>Blastococcus</taxon>
    </lineage>
</organism>
<evidence type="ECO:0000259" key="2">
    <source>
        <dbReference type="Pfam" id="PF18153"/>
    </source>
</evidence>
<dbReference type="InterPro" id="IPR041208">
    <property type="entry name" value="Cap15"/>
</dbReference>
<feature type="domain" description="CD-NTase-associated protein 15" evidence="2">
    <location>
        <begin position="82"/>
        <end position="184"/>
    </location>
</feature>